<dbReference type="InterPro" id="IPR036095">
    <property type="entry name" value="PTS_EIIB-like_sf"/>
</dbReference>
<evidence type="ECO:0000313" key="6">
    <source>
        <dbReference type="EMBL" id="NME43292.1"/>
    </source>
</evidence>
<dbReference type="Gene3D" id="1.10.1790.10">
    <property type="entry name" value="PRD domain"/>
    <property type="match status" value="1"/>
</dbReference>
<dbReference type="PANTHER" id="PTHR30185">
    <property type="entry name" value="CRYPTIC BETA-GLUCOSIDE BGL OPERON ANTITERMINATOR"/>
    <property type="match status" value="1"/>
</dbReference>
<dbReference type="InterPro" id="IPR036388">
    <property type="entry name" value="WH-like_DNA-bd_sf"/>
</dbReference>
<dbReference type="InterPro" id="IPR002178">
    <property type="entry name" value="PTS_EIIA_type-2_dom"/>
</dbReference>
<dbReference type="EMBL" id="JABAFR010000001">
    <property type="protein sequence ID" value="NME43292.1"/>
    <property type="molecule type" value="Genomic_DNA"/>
</dbReference>
<dbReference type="InterPro" id="IPR036634">
    <property type="entry name" value="PRD_sf"/>
</dbReference>
<keyword evidence="1" id="KW-0808">Transferase</keyword>
<proteinExistence type="predicted"/>
<reference evidence="6 7" key="1">
    <citation type="submission" date="2020-04" db="EMBL/GenBank/DDBJ databases">
        <authorList>
            <person name="Hitch T.C.A."/>
            <person name="Wylensek D."/>
            <person name="Clavel T."/>
        </authorList>
    </citation>
    <scope>NUCLEOTIDE SEQUENCE [LARGE SCALE GENOMIC DNA]</scope>
    <source>
        <strain evidence="6 7">BSM-383-APC-22F</strain>
    </source>
</reference>
<dbReference type="Proteomes" id="UP000540014">
    <property type="component" value="Unassembled WGS sequence"/>
</dbReference>
<dbReference type="InterPro" id="IPR011608">
    <property type="entry name" value="PRD"/>
</dbReference>
<accession>A0A7X9NFI5</accession>
<dbReference type="RefSeq" id="WP_168964419.1">
    <property type="nucleotide sequence ID" value="NZ_JABAFR010000001.1"/>
</dbReference>
<dbReference type="Pfam" id="PF00359">
    <property type="entry name" value="PTS_EIIA_2"/>
    <property type="match status" value="1"/>
</dbReference>
<dbReference type="InterPro" id="IPR013196">
    <property type="entry name" value="HTH_11"/>
</dbReference>
<dbReference type="Gene3D" id="3.40.930.10">
    <property type="entry name" value="Mannitol-specific EII, Chain A"/>
    <property type="match status" value="1"/>
</dbReference>
<dbReference type="Pfam" id="PF00874">
    <property type="entry name" value="PRD"/>
    <property type="match status" value="1"/>
</dbReference>
<dbReference type="PROSITE" id="PS51094">
    <property type="entry name" value="PTS_EIIA_TYPE_2"/>
    <property type="match status" value="1"/>
</dbReference>
<comment type="caution">
    <text evidence="6">The sequence shown here is derived from an EMBL/GenBank/DDBJ whole genome shotgun (WGS) entry which is preliminary data.</text>
</comment>
<dbReference type="InterPro" id="IPR013011">
    <property type="entry name" value="PTS_EIIB_2"/>
</dbReference>
<dbReference type="GO" id="GO:0009401">
    <property type="term" value="P:phosphoenolpyruvate-dependent sugar phosphotransferase system"/>
    <property type="evidence" value="ECO:0007669"/>
    <property type="project" value="InterPro"/>
</dbReference>
<dbReference type="PANTHER" id="PTHR30185:SF13">
    <property type="entry name" value="LICABCH OPERON REGULATOR-RELATED"/>
    <property type="match status" value="1"/>
</dbReference>
<feature type="domain" description="PRD" evidence="5">
    <location>
        <begin position="281"/>
        <end position="387"/>
    </location>
</feature>
<dbReference type="SUPFAM" id="SSF55804">
    <property type="entry name" value="Phoshotransferase/anion transport protein"/>
    <property type="match status" value="1"/>
</dbReference>
<dbReference type="SUPFAM" id="SSF52794">
    <property type="entry name" value="PTS system IIB component-like"/>
    <property type="match status" value="1"/>
</dbReference>
<name>A0A7X9NFI5_9FIRM</name>
<dbReference type="InterPro" id="IPR016152">
    <property type="entry name" value="PTrfase/Anion_transptr"/>
</dbReference>
<protein>
    <submittedName>
        <fullName evidence="6">Transcription antiterminator</fullName>
    </submittedName>
</protein>
<sequence length="631" mass="73812">MRQSKLLLLLNENIDHYLSAKTLASSLKVSTRTIINDINFLNFEGKHSGFLIKSKRMKGYYLEIVDKNLFEAYVKNVENDLDYSDVQNRISDIVVILLLHNHYLTQNQLAQLFSVSKSTMQNDLSNVKKICEKKGLIVDSRPYYGTKLVIKSFYRYVLLTEYFYNNNHMIRSMVNKMEHDTEPIILKLTQLLNKYDVHISNTNIEKSNTFLKIQILTHHLNQTENINKIAYDSKDFFDDIVKELSVEIRDKMDVCFSEEEIKDLGQYLRINFKRIEKNKLVQLNEIKDFIDDSLSVLSKDFGLKLDDSAFKENLILHMQLLLDRLHQNITFENPLRDQISTCYPTAYDMAIKFSIMVHDQYHVNIHQDEVSFIATHFAVAMEKNTLEQKKLYRRIAVICSSGGGSAYLIQLKLKSIFSESTIHTFSRMNIDEVILFKPDVIFSTLDLIPDINIPVIHIKELADDIEINRIWNSFENTYYNQKISSYIQESTFKILENKKTYEEIIKEMSIEVVKNNWATKDYVKYVLEREKAISTIYSNGVAIPHPMTMCGIKNTISVCVVKDRMLSSEKDIKLIFLINLRKDSYKLHKTITAYLVELMENKKAVEELSKVNSFDEFMRIIYEWKGDVLCP</sequence>
<gene>
    <name evidence="6" type="ORF">HF861_00110</name>
</gene>
<dbReference type="SUPFAM" id="SSF63520">
    <property type="entry name" value="PTS-regulatory domain, PRD"/>
    <property type="match status" value="1"/>
</dbReference>
<dbReference type="Pfam" id="PF08279">
    <property type="entry name" value="HTH_11"/>
    <property type="match status" value="1"/>
</dbReference>
<dbReference type="Gene3D" id="3.40.50.2300">
    <property type="match status" value="1"/>
</dbReference>
<keyword evidence="2" id="KW-0677">Repeat</keyword>
<evidence type="ECO:0000259" key="3">
    <source>
        <dbReference type="PROSITE" id="PS51094"/>
    </source>
</evidence>
<dbReference type="InterPro" id="IPR050661">
    <property type="entry name" value="BglG_antiterminators"/>
</dbReference>
<dbReference type="Gene3D" id="1.10.10.10">
    <property type="entry name" value="Winged helix-like DNA-binding domain superfamily/Winged helix DNA-binding domain"/>
    <property type="match status" value="2"/>
</dbReference>
<dbReference type="PROSITE" id="PS51099">
    <property type="entry name" value="PTS_EIIB_TYPE_2"/>
    <property type="match status" value="1"/>
</dbReference>
<feature type="domain" description="PTS EIIB type-2" evidence="4">
    <location>
        <begin position="393"/>
        <end position="479"/>
    </location>
</feature>
<feature type="domain" description="PTS EIIA type-2" evidence="3">
    <location>
        <begin position="485"/>
        <end position="624"/>
    </location>
</feature>
<evidence type="ECO:0000259" key="4">
    <source>
        <dbReference type="PROSITE" id="PS51099"/>
    </source>
</evidence>
<evidence type="ECO:0000313" key="7">
    <source>
        <dbReference type="Proteomes" id="UP000540014"/>
    </source>
</evidence>
<evidence type="ECO:0000256" key="1">
    <source>
        <dbReference type="ARBA" id="ARBA00022679"/>
    </source>
</evidence>
<evidence type="ECO:0000256" key="2">
    <source>
        <dbReference type="ARBA" id="ARBA00022737"/>
    </source>
</evidence>
<dbReference type="PROSITE" id="PS51372">
    <property type="entry name" value="PRD_2"/>
    <property type="match status" value="1"/>
</dbReference>
<dbReference type="CDD" id="cd05568">
    <property type="entry name" value="PTS_IIB_bgl_like"/>
    <property type="match status" value="1"/>
</dbReference>
<dbReference type="GO" id="GO:0008982">
    <property type="term" value="F:protein-N(PI)-phosphohistidine-sugar phosphotransferase activity"/>
    <property type="evidence" value="ECO:0007669"/>
    <property type="project" value="InterPro"/>
</dbReference>
<evidence type="ECO:0000259" key="5">
    <source>
        <dbReference type="PROSITE" id="PS51372"/>
    </source>
</evidence>
<organism evidence="6 7">
    <name type="scientific">Faecalicoccus pleomorphus</name>
    <dbReference type="NCBI Taxonomy" id="1323"/>
    <lineage>
        <taxon>Bacteria</taxon>
        <taxon>Bacillati</taxon>
        <taxon>Bacillota</taxon>
        <taxon>Erysipelotrichia</taxon>
        <taxon>Erysipelotrichales</taxon>
        <taxon>Erysipelotrichaceae</taxon>
        <taxon>Faecalicoccus</taxon>
    </lineage>
</organism>
<dbReference type="GO" id="GO:0006355">
    <property type="term" value="P:regulation of DNA-templated transcription"/>
    <property type="evidence" value="ECO:0007669"/>
    <property type="project" value="InterPro"/>
</dbReference>
<dbReference type="AlphaFoldDB" id="A0A7X9NFI5"/>